<dbReference type="AlphaFoldDB" id="A0A5C1Q9C2"/>
<dbReference type="EMBL" id="CP035807">
    <property type="protein sequence ID" value="QEN04733.1"/>
    <property type="molecule type" value="Genomic_DNA"/>
</dbReference>
<dbReference type="Pfam" id="PF13187">
    <property type="entry name" value="Fer4_9"/>
    <property type="match status" value="1"/>
</dbReference>
<organism evidence="3 4">
    <name type="scientific">Thiospirochaeta perfilievii</name>
    <dbReference type="NCBI Taxonomy" id="252967"/>
    <lineage>
        <taxon>Bacteria</taxon>
        <taxon>Pseudomonadati</taxon>
        <taxon>Spirochaetota</taxon>
        <taxon>Spirochaetia</taxon>
        <taxon>Spirochaetales</taxon>
        <taxon>Spirochaetaceae</taxon>
        <taxon>Thiospirochaeta</taxon>
    </lineage>
</organism>
<gene>
    <name evidence="3" type="ORF">EW093_08435</name>
</gene>
<accession>A0A5C1Q9C2</accession>
<dbReference type="PANTHER" id="PTHR43312">
    <property type="entry name" value="D-THREO-ALDOSE 1-DEHYDROGENASE"/>
    <property type="match status" value="1"/>
</dbReference>
<feature type="domain" description="4Fe-4S ferredoxin-type" evidence="2">
    <location>
        <begin position="281"/>
        <end position="353"/>
    </location>
</feature>
<proteinExistence type="predicted"/>
<dbReference type="InterPro" id="IPR053135">
    <property type="entry name" value="AKR2_Oxidoreductase"/>
</dbReference>
<dbReference type="InterPro" id="IPR017896">
    <property type="entry name" value="4Fe4S_Fe-S-bd"/>
</dbReference>
<evidence type="ECO:0000313" key="3">
    <source>
        <dbReference type="EMBL" id="QEN04733.1"/>
    </source>
</evidence>
<dbReference type="Proteomes" id="UP000323824">
    <property type="component" value="Chromosome"/>
</dbReference>
<name>A0A5C1Q9C2_9SPIO</name>
<dbReference type="OrthoDB" id="9773828at2"/>
<dbReference type="KEGG" id="sper:EW093_08435"/>
<reference evidence="3 4" key="2">
    <citation type="submission" date="2019-09" db="EMBL/GenBank/DDBJ databases">
        <title>Complete Genome Sequence and Methylome Analysis of free living Spirochaetas.</title>
        <authorList>
            <person name="Leshcheva N."/>
            <person name="Mikheeva N."/>
        </authorList>
    </citation>
    <scope>NUCLEOTIDE SEQUENCE [LARGE SCALE GENOMIC DNA]</scope>
    <source>
        <strain evidence="3 4">P</strain>
    </source>
</reference>
<dbReference type="SUPFAM" id="SSF46548">
    <property type="entry name" value="alpha-helical ferredoxin"/>
    <property type="match status" value="1"/>
</dbReference>
<dbReference type="InterPro" id="IPR023210">
    <property type="entry name" value="NADP_OxRdtase_dom"/>
</dbReference>
<dbReference type="InterPro" id="IPR036812">
    <property type="entry name" value="NAD(P)_OxRdtase_dom_sf"/>
</dbReference>
<dbReference type="Gene3D" id="3.20.20.100">
    <property type="entry name" value="NADP-dependent oxidoreductase domain"/>
    <property type="match status" value="1"/>
</dbReference>
<dbReference type="RefSeq" id="WP_149567976.1">
    <property type="nucleotide sequence ID" value="NZ_CP035807.1"/>
</dbReference>
<dbReference type="PANTHER" id="PTHR43312:SF1">
    <property type="entry name" value="NADP-DEPENDENT OXIDOREDUCTASE DOMAIN-CONTAINING PROTEIN"/>
    <property type="match status" value="1"/>
</dbReference>
<keyword evidence="4" id="KW-1185">Reference proteome</keyword>
<protein>
    <submittedName>
        <fullName evidence="3">Aldo/keto reductase</fullName>
    </submittedName>
</protein>
<dbReference type="Pfam" id="PF00248">
    <property type="entry name" value="Aldo_ket_red"/>
    <property type="match status" value="1"/>
</dbReference>
<evidence type="ECO:0000259" key="2">
    <source>
        <dbReference type="Pfam" id="PF13187"/>
    </source>
</evidence>
<reference evidence="3 4" key="1">
    <citation type="submission" date="2019-02" db="EMBL/GenBank/DDBJ databases">
        <authorList>
            <person name="Fomenkov A."/>
            <person name="Dubinina G."/>
            <person name="Grabovich M."/>
            <person name="Vincze T."/>
            <person name="Roberts R.J."/>
        </authorList>
    </citation>
    <scope>NUCLEOTIDE SEQUENCE [LARGE SCALE GENOMIC DNA]</scope>
    <source>
        <strain evidence="3 4">P</strain>
    </source>
</reference>
<evidence type="ECO:0000259" key="1">
    <source>
        <dbReference type="Pfam" id="PF00248"/>
    </source>
</evidence>
<sequence length="367" mass="41033">MLYKMYGKTGKRVSAVGFGGMRFDETKTIEENAEIVRYASSKGINYFDTAPGYCSDTSEDIFGEAFKNMPNPFYVSTKGMPTTYDTAEKAIDAVKKSIKRMGLKKIDFYHIWCIRKSEHYELAMKPGGQYEGLLQCQKEGLIDHIVLSSHQNGNEVKEILIDKKIDGILLGVNILNFPYRWEAVETAYNMGYGVVAMNPLSGGAIPTHEKELQFLTNGKETATEAALRFVISCPQITIALNGFTTKEHIDTACKIANESKPFEQDEIKRIENLVGESMNEACTGCGYCDKCPQGIAIPSFLQYYNEKHVFHKSDKEMKENIVGAYEWGILAGKKGTAADCTSCGLCEDECTQHLPIIDRLKEITSWT</sequence>
<feature type="domain" description="NADP-dependent oxidoreductase" evidence="1">
    <location>
        <begin position="16"/>
        <end position="273"/>
    </location>
</feature>
<dbReference type="CDD" id="cd19096">
    <property type="entry name" value="AKR_Fe-S_oxidoreductase"/>
    <property type="match status" value="1"/>
</dbReference>
<dbReference type="SUPFAM" id="SSF51430">
    <property type="entry name" value="NAD(P)-linked oxidoreductase"/>
    <property type="match status" value="1"/>
</dbReference>
<evidence type="ECO:0000313" key="4">
    <source>
        <dbReference type="Proteomes" id="UP000323824"/>
    </source>
</evidence>